<name>A0A1N6GRY8_9SPHN</name>
<reference evidence="3" key="1">
    <citation type="submission" date="2016-11" db="EMBL/GenBank/DDBJ databases">
        <authorList>
            <person name="Varghese N."/>
            <person name="Submissions S."/>
        </authorList>
    </citation>
    <scope>NUCLEOTIDE SEQUENCE [LARGE SCALE GENOMIC DNA]</scope>
    <source>
        <strain evidence="3">DSM 22363</strain>
    </source>
</reference>
<accession>A0A1N6GRY8</accession>
<feature type="transmembrane region" description="Helical" evidence="1">
    <location>
        <begin position="30"/>
        <end position="46"/>
    </location>
</feature>
<protein>
    <submittedName>
        <fullName evidence="2">Uncharacterized protein</fullName>
    </submittedName>
</protein>
<feature type="transmembrane region" description="Helical" evidence="1">
    <location>
        <begin position="53"/>
        <end position="75"/>
    </location>
</feature>
<dbReference type="STRING" id="1123272.SAMN02745824_2958"/>
<feature type="transmembrane region" description="Helical" evidence="1">
    <location>
        <begin position="137"/>
        <end position="157"/>
    </location>
</feature>
<keyword evidence="3" id="KW-1185">Reference proteome</keyword>
<proteinExistence type="predicted"/>
<feature type="transmembrane region" description="Helical" evidence="1">
    <location>
        <begin position="103"/>
        <end position="125"/>
    </location>
</feature>
<evidence type="ECO:0000313" key="3">
    <source>
        <dbReference type="Proteomes" id="UP000185192"/>
    </source>
</evidence>
<feature type="transmembrane region" description="Helical" evidence="1">
    <location>
        <begin position="163"/>
        <end position="181"/>
    </location>
</feature>
<evidence type="ECO:0000256" key="1">
    <source>
        <dbReference type="SAM" id="Phobius"/>
    </source>
</evidence>
<keyword evidence="1" id="KW-0812">Transmembrane</keyword>
<sequence length="182" mass="19495">MWIIGGVAVQSLSIFSLRQASSDTGAARIWLVAGLVLFALSIWLIANGLGFELGLTWGLTTISVVAYALILAPFFRTSAIGHDRVPQRQKKMPTPPSGSKARLALRLFSAGPLYLITALALSLIVATKPWAIEITRLFTGGLLTPLFWSVGALHATVDPDLKRVVWMPVLLTAAAATGYVLL</sequence>
<keyword evidence="1" id="KW-0472">Membrane</keyword>
<dbReference type="Proteomes" id="UP000185192">
    <property type="component" value="Unassembled WGS sequence"/>
</dbReference>
<dbReference type="AlphaFoldDB" id="A0A1N6GRY8"/>
<dbReference type="RefSeq" id="WP_074205898.1">
    <property type="nucleotide sequence ID" value="NZ_FSQW01000002.1"/>
</dbReference>
<dbReference type="OrthoDB" id="7597062at2"/>
<evidence type="ECO:0000313" key="2">
    <source>
        <dbReference type="EMBL" id="SIO10331.1"/>
    </source>
</evidence>
<dbReference type="EMBL" id="FSQW01000002">
    <property type="protein sequence ID" value="SIO10331.1"/>
    <property type="molecule type" value="Genomic_DNA"/>
</dbReference>
<gene>
    <name evidence="2" type="ORF">SAMN02745824_2958</name>
</gene>
<organism evidence="2 3">
    <name type="scientific">Parasphingorhabdus marina DSM 22363</name>
    <dbReference type="NCBI Taxonomy" id="1123272"/>
    <lineage>
        <taxon>Bacteria</taxon>
        <taxon>Pseudomonadati</taxon>
        <taxon>Pseudomonadota</taxon>
        <taxon>Alphaproteobacteria</taxon>
        <taxon>Sphingomonadales</taxon>
        <taxon>Sphingomonadaceae</taxon>
        <taxon>Parasphingorhabdus</taxon>
    </lineage>
</organism>
<keyword evidence="1" id="KW-1133">Transmembrane helix</keyword>